<dbReference type="EMBL" id="KY709208">
    <property type="protein sequence ID" value="ARO90535.1"/>
    <property type="molecule type" value="Genomic_DNA"/>
</dbReference>
<dbReference type="Pfam" id="PF00902">
    <property type="entry name" value="TatC"/>
    <property type="match status" value="1"/>
</dbReference>
<proteinExistence type="inferred from homology"/>
<comment type="subcellular location">
    <subcellularLocation>
        <location evidence="1">Membrane</location>
        <topology evidence="1">Multi-pass membrane protein</topology>
    </subcellularLocation>
</comment>
<evidence type="ECO:0000256" key="6">
    <source>
        <dbReference type="SAM" id="Phobius"/>
    </source>
</evidence>
<dbReference type="PROSITE" id="PS01218">
    <property type="entry name" value="TATC"/>
    <property type="match status" value="1"/>
</dbReference>
<evidence type="ECO:0000256" key="2">
    <source>
        <dbReference type="ARBA" id="ARBA00008882"/>
    </source>
</evidence>
<comment type="similarity">
    <text evidence="2">Belongs to the TatC family.</text>
</comment>
<protein>
    <submittedName>
        <fullName evidence="7">Sec-independent periplasmic protein translocase</fullName>
    </submittedName>
</protein>
<name>A0A1Y9TLP2_9RHOD</name>
<dbReference type="InterPro" id="IPR002033">
    <property type="entry name" value="TatC"/>
</dbReference>
<dbReference type="PANTHER" id="PTHR30371">
    <property type="entry name" value="SEC-INDEPENDENT PROTEIN TRANSLOCASE PROTEIN TATC"/>
    <property type="match status" value="1"/>
</dbReference>
<dbReference type="GeneID" id="32891357"/>
<dbReference type="PRINTS" id="PR01840">
    <property type="entry name" value="TATCFAMILY"/>
</dbReference>
<dbReference type="RefSeq" id="YP_009369847.1">
    <property type="nucleotide sequence ID" value="NC_034776.1"/>
</dbReference>
<keyword evidence="5 6" id="KW-0472">Membrane</keyword>
<keyword evidence="4 6" id="KW-1133">Transmembrane helix</keyword>
<feature type="transmembrane region" description="Helical" evidence="6">
    <location>
        <begin position="20"/>
        <end position="38"/>
    </location>
</feature>
<dbReference type="NCBIfam" id="TIGR00945">
    <property type="entry name" value="tatC"/>
    <property type="match status" value="1"/>
</dbReference>
<feature type="transmembrane region" description="Helical" evidence="6">
    <location>
        <begin position="101"/>
        <end position="129"/>
    </location>
</feature>
<keyword evidence="3 6" id="KW-0812">Transmembrane</keyword>
<dbReference type="GO" id="GO:0043953">
    <property type="term" value="P:protein transport by the Tat complex"/>
    <property type="evidence" value="ECO:0007669"/>
    <property type="project" value="TreeGrafter"/>
</dbReference>
<feature type="transmembrane region" description="Helical" evidence="6">
    <location>
        <begin position="149"/>
        <end position="175"/>
    </location>
</feature>
<evidence type="ECO:0000256" key="4">
    <source>
        <dbReference type="ARBA" id="ARBA00022989"/>
    </source>
</evidence>
<dbReference type="InterPro" id="IPR019820">
    <property type="entry name" value="Sec-indep_translocase_CS"/>
</dbReference>
<accession>A0A1Y9TLP2</accession>
<keyword evidence="7" id="KW-0934">Plastid</keyword>
<feature type="transmembrane region" description="Helical" evidence="6">
    <location>
        <begin position="212"/>
        <end position="232"/>
    </location>
</feature>
<feature type="transmembrane region" description="Helical" evidence="6">
    <location>
        <begin position="187"/>
        <end position="206"/>
    </location>
</feature>
<dbReference type="GO" id="GO:0033281">
    <property type="term" value="C:TAT protein transport complex"/>
    <property type="evidence" value="ECO:0007669"/>
    <property type="project" value="TreeGrafter"/>
</dbReference>
<geneLocation type="chloroplast" evidence="7"/>
<evidence type="ECO:0000256" key="5">
    <source>
        <dbReference type="ARBA" id="ARBA00023136"/>
    </source>
</evidence>
<feature type="transmembrane region" description="Helical" evidence="6">
    <location>
        <begin position="71"/>
        <end position="94"/>
    </location>
</feature>
<evidence type="ECO:0000256" key="1">
    <source>
        <dbReference type="ARBA" id="ARBA00004141"/>
    </source>
</evidence>
<sequence>MQKDIKMSAVQHLEELRQKILYSVLVSLILAIITFFNVDSIIKFLQQPASGIKFLQLAPGEYFFSTIKVSFYSGIIFSIPFWSYQIMVFVFPALTKKESNYLIPLILISVVLFLSGLLFSYLILIPAALRFFINYGSNFIQPLWSFEEYLNFILLLLVSTGIIFQIPILQVIVGILKVVSVNKMLSIWKYVVVISTILGAIVTPSTDPITQMLLSFAVLLLYLIGILSLVFLETRSYI</sequence>
<reference evidence="7" key="1">
    <citation type="submission" date="2017-03" db="EMBL/GenBank/DDBJ databases">
        <title>The new red algal subphylum Proteorhodophytina comprises the largest and most divergent plastid genomes known.</title>
        <authorList>
            <person name="Munoz-Gomez S.A."/>
            <person name="Mejia-Franco F.G."/>
            <person name="Durnin K."/>
            <person name="Morgan C."/>
            <person name="Grisdale C.J."/>
            <person name="Archibald J.M."/>
            <person name="Slamovits C.H."/>
        </authorList>
    </citation>
    <scope>NUCLEOTIDE SEQUENCE</scope>
    <source>
        <strain evidence="7">UTEX LB2858</strain>
    </source>
</reference>
<evidence type="ECO:0000256" key="3">
    <source>
        <dbReference type="ARBA" id="ARBA00022692"/>
    </source>
</evidence>
<dbReference type="GO" id="GO:0009977">
    <property type="term" value="F:proton motive force dependent protein transmembrane transporter activity"/>
    <property type="evidence" value="ECO:0007669"/>
    <property type="project" value="TreeGrafter"/>
</dbReference>
<keyword evidence="7" id="KW-0150">Chloroplast</keyword>
<dbReference type="PANTHER" id="PTHR30371:SF0">
    <property type="entry name" value="SEC-INDEPENDENT PROTEIN TRANSLOCASE PROTEIN TATC, CHLOROPLASTIC-RELATED"/>
    <property type="match status" value="1"/>
</dbReference>
<dbReference type="AlphaFoldDB" id="A0A1Y9TLP2"/>
<dbReference type="GO" id="GO:0065002">
    <property type="term" value="P:intracellular protein transmembrane transport"/>
    <property type="evidence" value="ECO:0007669"/>
    <property type="project" value="TreeGrafter"/>
</dbReference>
<dbReference type="HAMAP" id="MF_00902">
    <property type="entry name" value="TatC"/>
    <property type="match status" value="1"/>
</dbReference>
<organism evidence="7">
    <name type="scientific">Boldia erythrosiphon</name>
    <dbReference type="NCBI Taxonomy" id="74908"/>
    <lineage>
        <taxon>Eukaryota</taxon>
        <taxon>Rhodophyta</taxon>
        <taxon>Compsopogonophyceae</taxon>
        <taxon>Compsopogonales</taxon>
        <taxon>Boldiaceae</taxon>
        <taxon>Boldia</taxon>
    </lineage>
</organism>
<evidence type="ECO:0000313" key="7">
    <source>
        <dbReference type="EMBL" id="ARO90535.1"/>
    </source>
</evidence>
<gene>
    <name evidence="7" type="primary">tatC</name>
</gene>